<keyword evidence="1" id="KW-0472">Membrane</keyword>
<dbReference type="InterPro" id="IPR013635">
    <property type="entry name" value="Ice2"/>
</dbReference>
<evidence type="ECO:0008006" key="4">
    <source>
        <dbReference type="Google" id="ProtNLM"/>
    </source>
</evidence>
<keyword evidence="1" id="KW-0812">Transmembrane</keyword>
<organism evidence="2 3">
    <name type="scientific">Cutaneotrichosporon cavernicola</name>
    <dbReference type="NCBI Taxonomy" id="279322"/>
    <lineage>
        <taxon>Eukaryota</taxon>
        <taxon>Fungi</taxon>
        <taxon>Dikarya</taxon>
        <taxon>Basidiomycota</taxon>
        <taxon>Agaricomycotina</taxon>
        <taxon>Tremellomycetes</taxon>
        <taxon>Trichosporonales</taxon>
        <taxon>Trichosporonaceae</taxon>
        <taxon>Cutaneotrichosporon</taxon>
    </lineage>
</organism>
<dbReference type="EMBL" id="AP028214">
    <property type="protein sequence ID" value="BEI90369.1"/>
    <property type="molecule type" value="Genomic_DNA"/>
</dbReference>
<reference evidence="2" key="1">
    <citation type="journal article" date="2023" name="BMC Genomics">
        <title>Chromosome-level genome assemblies of Cutaneotrichosporon spp. (Trichosporonales, Basidiomycota) reveal imbalanced evolution between nucleotide sequences and chromosome synteny.</title>
        <authorList>
            <person name="Kobayashi Y."/>
            <person name="Kayamori A."/>
            <person name="Aoki K."/>
            <person name="Shiwa Y."/>
            <person name="Matsutani M."/>
            <person name="Fujita N."/>
            <person name="Sugita T."/>
            <person name="Iwasaki W."/>
            <person name="Tanaka N."/>
            <person name="Takashima M."/>
        </authorList>
    </citation>
    <scope>NUCLEOTIDE SEQUENCE</scope>
    <source>
        <strain evidence="2">HIS019</strain>
    </source>
</reference>
<dbReference type="KEGG" id="ccac:CcaHIS019_0304390"/>
<accession>A0AA48I343</accession>
<dbReference type="GeneID" id="85494239"/>
<dbReference type="AlphaFoldDB" id="A0AA48I343"/>
<dbReference type="GO" id="GO:0048309">
    <property type="term" value="P:endoplasmic reticulum inheritance"/>
    <property type="evidence" value="ECO:0007669"/>
    <property type="project" value="TreeGrafter"/>
</dbReference>
<dbReference type="Pfam" id="PF08426">
    <property type="entry name" value="ICE2"/>
    <property type="match status" value="1"/>
</dbReference>
<dbReference type="GO" id="GO:0000921">
    <property type="term" value="P:septin ring assembly"/>
    <property type="evidence" value="ECO:0007669"/>
    <property type="project" value="TreeGrafter"/>
</dbReference>
<feature type="transmembrane region" description="Helical" evidence="1">
    <location>
        <begin position="63"/>
        <end position="87"/>
    </location>
</feature>
<dbReference type="PANTHER" id="PTHR31726:SF2">
    <property type="entry name" value="PROTEIN ICE2"/>
    <property type="match status" value="1"/>
</dbReference>
<feature type="transmembrane region" description="Helical" evidence="1">
    <location>
        <begin position="282"/>
        <end position="300"/>
    </location>
</feature>
<gene>
    <name evidence="2" type="ORF">CcaverHIS019_0304390</name>
</gene>
<proteinExistence type="predicted"/>
<sequence length="396" mass="43912">MLAGALSYFGGLATFGQVLFALPMALDLLGPPSFLLLSLLFTLHHFGYSTLRLLLKNTVFAPLITVLSFFSPLISGLCVLLTFYYYITPPENSRFGHVLVNVLPYLYASVLRWVSPLFTLIEGISTLLVIQITGRIGKGWTADDDKEEGFEWRGLVGLVFSSLVYSSALWLIVYAFPDMPFPAFLLGVALAATVFLSVTGFTLRRTNVIETAFVLLYVAYSAWLSGVERAMEPRQFGTGWLSHDWAVPKSVSAPSVNALAHYAVGSAIDSVWAVAGALPPHVLLSLIYRVVVLHFAARIVPMIRRGWEDGSDTAGPNFWDGRSLGEEPTNMRITTIVLSYRRAILIAVYTHLLLLDAGSQTWWRWVNIALFLSVWSLELLLDPDDDAESVKPWKTD</sequence>
<keyword evidence="3" id="KW-1185">Reference proteome</keyword>
<dbReference type="GO" id="GO:0005789">
    <property type="term" value="C:endoplasmic reticulum membrane"/>
    <property type="evidence" value="ECO:0007669"/>
    <property type="project" value="TreeGrafter"/>
</dbReference>
<dbReference type="Proteomes" id="UP001233271">
    <property type="component" value="Chromosome 3"/>
</dbReference>
<dbReference type="GO" id="GO:0032541">
    <property type="term" value="C:cortical endoplasmic reticulum"/>
    <property type="evidence" value="ECO:0007669"/>
    <property type="project" value="TreeGrafter"/>
</dbReference>
<dbReference type="PANTHER" id="PTHR31726">
    <property type="entry name" value="PROTEIN ICE2"/>
    <property type="match status" value="1"/>
</dbReference>
<name>A0AA48I343_9TREE</name>
<feature type="transmembrane region" description="Helical" evidence="1">
    <location>
        <begin position="113"/>
        <end position="134"/>
    </location>
</feature>
<keyword evidence="1" id="KW-1133">Transmembrane helix</keyword>
<protein>
    <recommendedName>
        <fullName evidence="4">ICE2-domain-containing protein</fullName>
    </recommendedName>
</protein>
<evidence type="ECO:0000256" key="1">
    <source>
        <dbReference type="SAM" id="Phobius"/>
    </source>
</evidence>
<feature type="transmembrane region" description="Helical" evidence="1">
    <location>
        <begin position="155"/>
        <end position="176"/>
    </location>
</feature>
<feature type="transmembrane region" description="Helical" evidence="1">
    <location>
        <begin position="31"/>
        <end position="51"/>
    </location>
</feature>
<evidence type="ECO:0000313" key="2">
    <source>
        <dbReference type="EMBL" id="BEI90369.1"/>
    </source>
</evidence>
<feature type="transmembrane region" description="Helical" evidence="1">
    <location>
        <begin position="208"/>
        <end position="226"/>
    </location>
</feature>
<feature type="transmembrane region" description="Helical" evidence="1">
    <location>
        <begin position="182"/>
        <end position="201"/>
    </location>
</feature>
<dbReference type="GO" id="GO:0097038">
    <property type="term" value="C:perinuclear endoplasmic reticulum"/>
    <property type="evidence" value="ECO:0007669"/>
    <property type="project" value="TreeGrafter"/>
</dbReference>
<dbReference type="RefSeq" id="XP_060455634.1">
    <property type="nucleotide sequence ID" value="XM_060598885.1"/>
</dbReference>
<evidence type="ECO:0000313" key="3">
    <source>
        <dbReference type="Proteomes" id="UP001233271"/>
    </source>
</evidence>